<dbReference type="AlphaFoldDB" id="A0A923PMX1"/>
<evidence type="ECO:0000256" key="1">
    <source>
        <dbReference type="ARBA" id="ARBA00006129"/>
    </source>
</evidence>
<evidence type="ECO:0000259" key="2">
    <source>
        <dbReference type="Pfam" id="PF02543"/>
    </source>
</evidence>
<dbReference type="CDD" id="cd24098">
    <property type="entry name" value="ASKHA_NBD_TobZ_N"/>
    <property type="match status" value="1"/>
</dbReference>
<protein>
    <submittedName>
        <fullName evidence="4">Carbamoyltransferase</fullName>
    </submittedName>
</protein>
<evidence type="ECO:0000313" key="4">
    <source>
        <dbReference type="EMBL" id="MBC6994158.1"/>
    </source>
</evidence>
<dbReference type="SUPFAM" id="SSF53067">
    <property type="entry name" value="Actin-like ATPase domain"/>
    <property type="match status" value="1"/>
</dbReference>
<dbReference type="EMBL" id="JACSIT010000091">
    <property type="protein sequence ID" value="MBC6994158.1"/>
    <property type="molecule type" value="Genomic_DNA"/>
</dbReference>
<accession>A0A923PMX1</accession>
<dbReference type="InterPro" id="IPR003696">
    <property type="entry name" value="Carbtransf_dom"/>
</dbReference>
<dbReference type="PANTHER" id="PTHR34847:SF1">
    <property type="entry name" value="NODULATION PROTEIN U"/>
    <property type="match status" value="1"/>
</dbReference>
<organism evidence="4 5">
    <name type="scientific">Neolewinella lacunae</name>
    <dbReference type="NCBI Taxonomy" id="1517758"/>
    <lineage>
        <taxon>Bacteria</taxon>
        <taxon>Pseudomonadati</taxon>
        <taxon>Bacteroidota</taxon>
        <taxon>Saprospiria</taxon>
        <taxon>Saprospirales</taxon>
        <taxon>Lewinellaceae</taxon>
        <taxon>Neolewinella</taxon>
    </lineage>
</organism>
<sequence length="577" mass="64498">MFILGLNAYHADSSAAIFKDGIMIAATEEERFRRVKHWAGFPSESIKFCLREAGISIHEVDHIAIGRDPKAKYWQKIKFALSHPLIGFSVIADRMSNAKKVSSLEDEFAEIFPDVNKEVLKNKIHQVEHHRAHLASAFFASPYEEAALLSIDGSGDFSTTMIGIGRGSSIEILDSIDFPNSLGIFYSAMTQFLGFHHYGDEYKVMGLAPYGVPKYVDKLAKMVKLLPNGLFELDLAYFLATKSGVVSYGADNIPVVAKLFSSKIETLFGKPRIAGEELTQDHKDIAASVQKYCETVIMHILQSLQKRTGLTKVCIAGGVAQNSVANGKITSQTDFTDVYIPSAGHDAGISMGAALFVQHQKLGMNRLPAIWSAYTGAKFSNEEIEAYLKSRNIEYQRLDDEKLFDVVTDCLLNAGVVGWFQGRAEFGPRALGARSILADPRRNDAKEILNSKIKRRESFRPFAPSILENHVEHYFEKTDRVPFMEKVFLIKKDKQAEIPAVTHVDGTGRLQSVNKDVSPRYYKLIEKFREKSGVPILLNTSFNENEPIVNSPEHALDCYLRTKMDMLVLENIVISRS</sequence>
<dbReference type="Pfam" id="PF02543">
    <property type="entry name" value="Carbam_trans_N"/>
    <property type="match status" value="1"/>
</dbReference>
<dbReference type="InterPro" id="IPR051338">
    <property type="entry name" value="NodU/CmcH_Carbamoyltrnsfr"/>
</dbReference>
<feature type="domain" description="Carbamoyltransferase C-terminal" evidence="3">
    <location>
        <begin position="410"/>
        <end position="576"/>
    </location>
</feature>
<comment type="caution">
    <text evidence="4">The sequence shown here is derived from an EMBL/GenBank/DDBJ whole genome shotgun (WGS) entry which is preliminary data.</text>
</comment>
<dbReference type="InterPro" id="IPR043129">
    <property type="entry name" value="ATPase_NBD"/>
</dbReference>
<dbReference type="RefSeq" id="WP_187466244.1">
    <property type="nucleotide sequence ID" value="NZ_JACSIT010000091.1"/>
</dbReference>
<dbReference type="Pfam" id="PF16861">
    <property type="entry name" value="Carbam_trans_C"/>
    <property type="match status" value="1"/>
</dbReference>
<dbReference type="Proteomes" id="UP000650081">
    <property type="component" value="Unassembled WGS sequence"/>
</dbReference>
<reference evidence="4" key="1">
    <citation type="submission" date="2020-08" db="EMBL/GenBank/DDBJ databases">
        <title>Lewinella bacteria from marine environments.</title>
        <authorList>
            <person name="Zhong Y."/>
        </authorList>
    </citation>
    <scope>NUCLEOTIDE SEQUENCE</scope>
    <source>
        <strain evidence="4">KCTC 42187</strain>
    </source>
</reference>
<dbReference type="GO" id="GO:0003824">
    <property type="term" value="F:catalytic activity"/>
    <property type="evidence" value="ECO:0007669"/>
    <property type="project" value="InterPro"/>
</dbReference>
<feature type="domain" description="Carbamoyltransferase" evidence="2">
    <location>
        <begin position="3"/>
        <end position="355"/>
    </location>
</feature>
<gene>
    <name evidence="4" type="ORF">H9S92_08295</name>
</gene>
<dbReference type="InterPro" id="IPR031730">
    <property type="entry name" value="Carbam_trans_C"/>
</dbReference>
<evidence type="ECO:0000313" key="5">
    <source>
        <dbReference type="Proteomes" id="UP000650081"/>
    </source>
</evidence>
<proteinExistence type="inferred from homology"/>
<comment type="similarity">
    <text evidence="1">Belongs to the NodU/CmcH family.</text>
</comment>
<dbReference type="Gene3D" id="3.90.870.20">
    <property type="entry name" value="Carbamoyltransferase, C-terminal domain"/>
    <property type="match status" value="1"/>
</dbReference>
<keyword evidence="5" id="KW-1185">Reference proteome</keyword>
<evidence type="ECO:0000259" key="3">
    <source>
        <dbReference type="Pfam" id="PF16861"/>
    </source>
</evidence>
<dbReference type="InterPro" id="IPR038152">
    <property type="entry name" value="Carbam_trans_C_sf"/>
</dbReference>
<name>A0A923PMX1_9BACT</name>
<dbReference type="Gene3D" id="3.30.420.40">
    <property type="match status" value="2"/>
</dbReference>
<dbReference type="PANTHER" id="PTHR34847">
    <property type="entry name" value="NODULATION PROTEIN U"/>
    <property type="match status" value="1"/>
</dbReference>